<reference evidence="3 4" key="1">
    <citation type="submission" date="2025-04" db="UniProtKB">
        <authorList>
            <consortium name="RefSeq"/>
        </authorList>
    </citation>
    <scope>IDENTIFICATION</scope>
</reference>
<dbReference type="InterPro" id="IPR044822">
    <property type="entry name" value="Myb_DNA-bind_4"/>
</dbReference>
<dbReference type="RefSeq" id="XP_014483068.1">
    <property type="nucleotide sequence ID" value="XM_014627582.1"/>
</dbReference>
<protein>
    <submittedName>
        <fullName evidence="3 4">Uncharacterized protein LOC106748742</fullName>
    </submittedName>
</protein>
<dbReference type="Gene3D" id="1.10.10.60">
    <property type="entry name" value="Homeodomain-like"/>
    <property type="match status" value="1"/>
</dbReference>
<organism evidence="2 4">
    <name type="scientific">Dinoponera quadriceps</name>
    <name type="common">South American ant</name>
    <dbReference type="NCBI Taxonomy" id="609295"/>
    <lineage>
        <taxon>Eukaryota</taxon>
        <taxon>Metazoa</taxon>
        <taxon>Ecdysozoa</taxon>
        <taxon>Arthropoda</taxon>
        <taxon>Hexapoda</taxon>
        <taxon>Insecta</taxon>
        <taxon>Pterygota</taxon>
        <taxon>Neoptera</taxon>
        <taxon>Endopterygota</taxon>
        <taxon>Hymenoptera</taxon>
        <taxon>Apocrita</taxon>
        <taxon>Aculeata</taxon>
        <taxon>Formicoidea</taxon>
        <taxon>Formicidae</taxon>
        <taxon>Ponerinae</taxon>
        <taxon>Ponerini</taxon>
        <taxon>Dinoponera</taxon>
    </lineage>
</organism>
<proteinExistence type="predicted"/>
<dbReference type="GeneID" id="106748742"/>
<keyword evidence="2" id="KW-1185">Reference proteome</keyword>
<accession>A0A6P3XYR1</accession>
<feature type="domain" description="Myb/SANT-like DNA-binding" evidence="1">
    <location>
        <begin position="72"/>
        <end position="158"/>
    </location>
</feature>
<dbReference type="RefSeq" id="XP_014483067.1">
    <property type="nucleotide sequence ID" value="XM_014627581.1"/>
</dbReference>
<dbReference type="AlphaFoldDB" id="A0A6P3XYR1"/>
<evidence type="ECO:0000313" key="2">
    <source>
        <dbReference type="Proteomes" id="UP000515204"/>
    </source>
</evidence>
<gene>
    <name evidence="3 4" type="primary">LOC106748742</name>
</gene>
<evidence type="ECO:0000313" key="4">
    <source>
        <dbReference type="RefSeq" id="XP_014483068.1"/>
    </source>
</evidence>
<dbReference type="Pfam" id="PF13837">
    <property type="entry name" value="Myb_DNA-bind_4"/>
    <property type="match status" value="1"/>
</dbReference>
<name>A0A6P3XYR1_DINQU</name>
<dbReference type="PANTHER" id="PTHR47595">
    <property type="entry name" value="HEAT SHOCK 70 KDA PROTEIN 14"/>
    <property type="match status" value="1"/>
</dbReference>
<dbReference type="PANTHER" id="PTHR47595:SF1">
    <property type="entry name" value="MYB_SANT-LIKE DNA-BINDING DOMAIN-CONTAINING PROTEIN"/>
    <property type="match status" value="1"/>
</dbReference>
<sequence length="287" mass="33608">MMDAQVPAKGKSSDISSSEIYDSHSYQMTIVKEEIQLIDSPFSLNDDTCQATEQTEKESLDFPQEKIGVGRFDWPHEAVWTLLDAYKKLKHLLRNKKKAKFWTIVASHLLKKGYDITAFRCKKKITKLKNTYENIKKRSAQNGNSNQTWKYFEIMDELFKKESYIIPVVTLDSSNPNISFPEYNVDSDKSFDPYKTEPPVKRLKQIGRDNWKSIEKIIAIMEKKAILRKKMHEESMARQDKLLEILEKTEELFTKRKRKKSNECTKTHKTIADRDESLNIEEEILGK</sequence>
<dbReference type="KEGG" id="dqu:106748742"/>
<evidence type="ECO:0000259" key="1">
    <source>
        <dbReference type="Pfam" id="PF13837"/>
    </source>
</evidence>
<dbReference type="Proteomes" id="UP000515204">
    <property type="component" value="Unplaced"/>
</dbReference>
<dbReference type="OrthoDB" id="7538052at2759"/>
<evidence type="ECO:0000313" key="3">
    <source>
        <dbReference type="RefSeq" id="XP_014483067.1"/>
    </source>
</evidence>